<dbReference type="Gene3D" id="3.30.420.10">
    <property type="entry name" value="Ribonuclease H-like superfamily/Ribonuclease H"/>
    <property type="match status" value="1"/>
</dbReference>
<dbReference type="EMBL" id="SWLG01000012">
    <property type="protein sequence ID" value="TLS36238.1"/>
    <property type="molecule type" value="Genomic_DNA"/>
</dbReference>
<evidence type="ECO:0000313" key="3">
    <source>
        <dbReference type="Proteomes" id="UP000308230"/>
    </source>
</evidence>
<keyword evidence="3" id="KW-1185">Reference proteome</keyword>
<feature type="domain" description="Integrase catalytic" evidence="1">
    <location>
        <begin position="56"/>
        <end position="218"/>
    </location>
</feature>
<dbReference type="PANTHER" id="PTHR46889:SF4">
    <property type="entry name" value="TRANSPOSASE INSO FOR INSERTION SEQUENCE ELEMENT IS911B-RELATED"/>
    <property type="match status" value="1"/>
</dbReference>
<dbReference type="GO" id="GO:0003676">
    <property type="term" value="F:nucleic acid binding"/>
    <property type="evidence" value="ECO:0007669"/>
    <property type="project" value="InterPro"/>
</dbReference>
<dbReference type="Pfam" id="PF00665">
    <property type="entry name" value="rve"/>
    <property type="match status" value="1"/>
</dbReference>
<accession>A0A5R9F3R3</accession>
<dbReference type="Pfam" id="PF13333">
    <property type="entry name" value="rve_2"/>
    <property type="match status" value="1"/>
</dbReference>
<comment type="caution">
    <text evidence="2">The sequence shown here is derived from an EMBL/GenBank/DDBJ whole genome shotgun (WGS) entry which is preliminary data.</text>
</comment>
<dbReference type="Proteomes" id="UP000308230">
    <property type="component" value="Unassembled WGS sequence"/>
</dbReference>
<dbReference type="AlphaFoldDB" id="A0A5R9F3R3"/>
<gene>
    <name evidence="2" type="ORF">FCL54_16525</name>
</gene>
<dbReference type="InterPro" id="IPR048020">
    <property type="entry name" value="Transpos_IS3"/>
</dbReference>
<dbReference type="PROSITE" id="PS50994">
    <property type="entry name" value="INTEGRASE"/>
    <property type="match status" value="1"/>
</dbReference>
<reference evidence="2 3" key="1">
    <citation type="submission" date="2019-04" db="EMBL/GenBank/DDBJ databases">
        <title>Bacillus caeni sp. nov., a bacterium isolated from mangrove sediment.</title>
        <authorList>
            <person name="Huang H."/>
            <person name="Mo K."/>
            <person name="Hu Y."/>
        </authorList>
    </citation>
    <scope>NUCLEOTIDE SEQUENCE [LARGE SCALE GENOMIC DNA]</scope>
    <source>
        <strain evidence="2 3">HB172195</strain>
    </source>
</reference>
<evidence type="ECO:0000313" key="2">
    <source>
        <dbReference type="EMBL" id="TLS36238.1"/>
    </source>
</evidence>
<evidence type="ECO:0000259" key="1">
    <source>
        <dbReference type="PROSITE" id="PS50994"/>
    </source>
</evidence>
<proteinExistence type="predicted"/>
<dbReference type="SUPFAM" id="SSF53098">
    <property type="entry name" value="Ribonuclease H-like"/>
    <property type="match status" value="1"/>
</dbReference>
<dbReference type="InterPro" id="IPR012337">
    <property type="entry name" value="RNaseH-like_sf"/>
</dbReference>
<sequence length="218" mass="25731">MTLYIRRLFEMEINQKRIYRLMKVARIESVIRRKSKKYIRSNPRHVAENVLNREFQAVKPNEKWVTDVTEMKYGTSQKAYLSAILDLYDGSIVSFIVGKSNNNPLVMKTIDQAIEKASGAKPLIHSDRGFQYTSYEFKKRIKKAEMKQSMSRVGKCIDNGPIESFWGTLKCEKYYLEKYETFEELEMAIKDYMNFYNNERLQKRLNGLSPLEYRVKAA</sequence>
<name>A0A5R9F3R3_9BACL</name>
<dbReference type="InterPro" id="IPR036397">
    <property type="entry name" value="RNaseH_sf"/>
</dbReference>
<organism evidence="2 3">
    <name type="scientific">Exobacillus caeni</name>
    <dbReference type="NCBI Taxonomy" id="2574798"/>
    <lineage>
        <taxon>Bacteria</taxon>
        <taxon>Bacillati</taxon>
        <taxon>Bacillota</taxon>
        <taxon>Bacilli</taxon>
        <taxon>Bacillales</taxon>
        <taxon>Guptibacillaceae</taxon>
        <taxon>Exobacillus</taxon>
    </lineage>
</organism>
<protein>
    <submittedName>
        <fullName evidence="2">IS3 family transposase</fullName>
    </submittedName>
</protein>
<dbReference type="NCBIfam" id="NF033516">
    <property type="entry name" value="transpos_IS3"/>
    <property type="match status" value="1"/>
</dbReference>
<dbReference type="PANTHER" id="PTHR46889">
    <property type="entry name" value="TRANSPOSASE INSF FOR INSERTION SEQUENCE IS3B-RELATED"/>
    <property type="match status" value="1"/>
</dbReference>
<dbReference type="GO" id="GO:0015074">
    <property type="term" value="P:DNA integration"/>
    <property type="evidence" value="ECO:0007669"/>
    <property type="project" value="InterPro"/>
</dbReference>
<dbReference type="InterPro" id="IPR001584">
    <property type="entry name" value="Integrase_cat-core"/>
</dbReference>
<dbReference type="InterPro" id="IPR050900">
    <property type="entry name" value="Transposase_IS3/IS150/IS904"/>
</dbReference>